<dbReference type="WBParaSite" id="Pan_g24147.t1">
    <property type="protein sequence ID" value="Pan_g24147.t1"/>
    <property type="gene ID" value="Pan_g24147"/>
</dbReference>
<name>A0A7E4VSV9_PANRE</name>
<evidence type="ECO:0000256" key="1">
    <source>
        <dbReference type="SAM" id="Phobius"/>
    </source>
</evidence>
<keyword evidence="3" id="KW-1185">Reference proteome</keyword>
<keyword evidence="1" id="KW-0812">Transmembrane</keyword>
<reference evidence="4" key="2">
    <citation type="submission" date="2020-10" db="UniProtKB">
        <authorList>
            <consortium name="WormBaseParasite"/>
        </authorList>
    </citation>
    <scope>IDENTIFICATION</scope>
</reference>
<feature type="domain" description="Fatty acid desaturase" evidence="2">
    <location>
        <begin position="77"/>
        <end position="335"/>
    </location>
</feature>
<evidence type="ECO:0000313" key="3">
    <source>
        <dbReference type="Proteomes" id="UP000492821"/>
    </source>
</evidence>
<dbReference type="Pfam" id="PF00487">
    <property type="entry name" value="FA_desaturase"/>
    <property type="match status" value="1"/>
</dbReference>
<feature type="transmembrane region" description="Helical" evidence="1">
    <location>
        <begin position="241"/>
        <end position="258"/>
    </location>
</feature>
<dbReference type="GO" id="GO:0006629">
    <property type="term" value="P:lipid metabolic process"/>
    <property type="evidence" value="ECO:0007669"/>
    <property type="project" value="InterPro"/>
</dbReference>
<organism evidence="3 4">
    <name type="scientific">Panagrellus redivivus</name>
    <name type="common">Microworm</name>
    <dbReference type="NCBI Taxonomy" id="6233"/>
    <lineage>
        <taxon>Eukaryota</taxon>
        <taxon>Metazoa</taxon>
        <taxon>Ecdysozoa</taxon>
        <taxon>Nematoda</taxon>
        <taxon>Chromadorea</taxon>
        <taxon>Rhabditida</taxon>
        <taxon>Tylenchina</taxon>
        <taxon>Panagrolaimomorpha</taxon>
        <taxon>Panagrolaimoidea</taxon>
        <taxon>Panagrolaimidae</taxon>
        <taxon>Panagrellus</taxon>
    </lineage>
</organism>
<dbReference type="AlphaFoldDB" id="A0A7E4VSV9"/>
<evidence type="ECO:0000313" key="4">
    <source>
        <dbReference type="WBParaSite" id="Pan_g24147.t1"/>
    </source>
</evidence>
<dbReference type="InterPro" id="IPR005804">
    <property type="entry name" value="FA_desaturase_dom"/>
</dbReference>
<proteinExistence type="predicted"/>
<dbReference type="PANTHER" id="PTHR32100">
    <property type="entry name" value="OMEGA-6 FATTY ACID DESATURASE, CHLOROPLASTIC"/>
    <property type="match status" value="1"/>
</dbReference>
<dbReference type="InterPro" id="IPR012171">
    <property type="entry name" value="Fatty_acid_desaturase"/>
</dbReference>
<feature type="transmembrane region" description="Helical" evidence="1">
    <location>
        <begin position="210"/>
        <end position="229"/>
    </location>
</feature>
<feature type="transmembrane region" description="Helical" evidence="1">
    <location>
        <begin position="48"/>
        <end position="69"/>
    </location>
</feature>
<dbReference type="Proteomes" id="UP000492821">
    <property type="component" value="Unassembled WGS sequence"/>
</dbReference>
<accession>A0A7E4VSV9</accession>
<feature type="transmembrane region" description="Helical" evidence="1">
    <location>
        <begin position="75"/>
        <end position="98"/>
    </location>
</feature>
<dbReference type="GO" id="GO:0016491">
    <property type="term" value="F:oxidoreductase activity"/>
    <property type="evidence" value="ECO:0007669"/>
    <property type="project" value="InterPro"/>
</dbReference>
<protein>
    <submittedName>
        <fullName evidence="4">FA_desaturase domain-containing protein</fullName>
    </submittedName>
</protein>
<sequence>MAPPSATETVLETKTAISPILEEVQSRKLPTIDEVRKAIPPQCFEKNALISIYFLIQDYVIIAGLYWILPTVEAYAGWAGLLVWYWFTGMFMSSLFIIGHDCGHTTFSEYEWLNDICGHIAHAPILAPYWPWQKSHRQHHQYTSHVDKDKGHPWVTEEIHFSRDFISRHFSRIPISGFFRWNPVYTMFGLPDGSHFYPFSRLFTNNKERVQCVISGLACLFCAGVALHLCDYSFYNFVKYYYVPVLFQGFWMVMITYLQHQDEEIEVYEEGTWNYVRGQTQTIDRVYGFGMDSALHHITDGHVAHHFFFTKIPHYHLLEATEAIKKVLAPYQGAYKIKSNYDHLFEFCRLNLKLSYLLGRGTGVLKYKCSKSYDGKKTE</sequence>
<keyword evidence="1" id="KW-0472">Membrane</keyword>
<evidence type="ECO:0000259" key="2">
    <source>
        <dbReference type="Pfam" id="PF00487"/>
    </source>
</evidence>
<reference evidence="3" key="1">
    <citation type="journal article" date="2013" name="Genetics">
        <title>The draft genome and transcriptome of Panagrellus redivivus are shaped by the harsh demands of a free-living lifestyle.</title>
        <authorList>
            <person name="Srinivasan J."/>
            <person name="Dillman A.R."/>
            <person name="Macchietto M.G."/>
            <person name="Heikkinen L."/>
            <person name="Lakso M."/>
            <person name="Fracchia K.M."/>
            <person name="Antoshechkin I."/>
            <person name="Mortazavi A."/>
            <person name="Wong G."/>
            <person name="Sternberg P.W."/>
        </authorList>
    </citation>
    <scope>NUCLEOTIDE SEQUENCE [LARGE SCALE GENOMIC DNA]</scope>
    <source>
        <strain evidence="3">MT8872</strain>
    </source>
</reference>
<keyword evidence="1" id="KW-1133">Transmembrane helix</keyword>
<dbReference type="CDD" id="cd03507">
    <property type="entry name" value="Delta12-FADS-like"/>
    <property type="match status" value="1"/>
</dbReference>